<accession>A0A4U8UU20</accession>
<dbReference type="AlphaFoldDB" id="A0A4U8UU20"/>
<reference evidence="2 3" key="1">
    <citation type="journal article" date="2015" name="Genome Biol.">
        <title>Comparative genomics of Steinernema reveals deeply conserved gene regulatory networks.</title>
        <authorList>
            <person name="Dillman A.R."/>
            <person name="Macchietto M."/>
            <person name="Porter C.F."/>
            <person name="Rogers A."/>
            <person name="Williams B."/>
            <person name="Antoshechkin I."/>
            <person name="Lee M.M."/>
            <person name="Goodwin Z."/>
            <person name="Lu X."/>
            <person name="Lewis E.E."/>
            <person name="Goodrich-Blair H."/>
            <person name="Stock S.P."/>
            <person name="Adams B.J."/>
            <person name="Sternberg P.W."/>
            <person name="Mortazavi A."/>
        </authorList>
    </citation>
    <scope>NUCLEOTIDE SEQUENCE [LARGE SCALE GENOMIC DNA]</scope>
    <source>
        <strain evidence="2 3">ALL</strain>
    </source>
</reference>
<evidence type="ECO:0000313" key="2">
    <source>
        <dbReference type="EMBL" id="TMS36175.1"/>
    </source>
</evidence>
<dbReference type="Proteomes" id="UP000298663">
    <property type="component" value="Chromosome X"/>
</dbReference>
<sequence length="295" mass="31646">MGVASSSDSNVPSLIAATKIMNIHGDWTPPSSVADDSAKSEDQVSSSGTNNEKESSVKESASPTPPPTQLDDGPQEFVPGKKWEWRDPNKVAEDPNATPGNCKPNPLMAAGNNMNFAFSNSAVNTANPYGPEVPSGNASTFWPNNSQGFNVPYGRDMYNSVRARLPSNGQFMPQRGMSGGYSNSNHNRMQTPPGKGVFIVLNHQGANETQLNFSCTRAGQLLNVASLGGQTVLLRYADSSSEGVLQKLKADFPGNERIKTVSEEEVEKLLKNRSPTMSGSAWAAVVERRLAISNR</sequence>
<evidence type="ECO:0000313" key="3">
    <source>
        <dbReference type="Proteomes" id="UP000298663"/>
    </source>
</evidence>
<dbReference type="EMBL" id="AZBU02000001">
    <property type="protein sequence ID" value="TMS36175.1"/>
    <property type="molecule type" value="Genomic_DNA"/>
</dbReference>
<proteinExistence type="predicted"/>
<organism evidence="2 3">
    <name type="scientific">Steinernema carpocapsae</name>
    <name type="common">Entomopathogenic nematode</name>
    <dbReference type="NCBI Taxonomy" id="34508"/>
    <lineage>
        <taxon>Eukaryota</taxon>
        <taxon>Metazoa</taxon>
        <taxon>Ecdysozoa</taxon>
        <taxon>Nematoda</taxon>
        <taxon>Chromadorea</taxon>
        <taxon>Rhabditida</taxon>
        <taxon>Tylenchina</taxon>
        <taxon>Panagrolaimomorpha</taxon>
        <taxon>Strongyloidoidea</taxon>
        <taxon>Steinernematidae</taxon>
        <taxon>Steinernema</taxon>
    </lineage>
</organism>
<dbReference type="STRING" id="34508.A0A4U8UU20"/>
<dbReference type="OrthoDB" id="5919166at2759"/>
<protein>
    <submittedName>
        <fullName evidence="2">Uncharacterized protein</fullName>
    </submittedName>
</protein>
<gene>
    <name evidence="2" type="ORF">L596_003409</name>
</gene>
<dbReference type="EMBL" id="CM016762">
    <property type="protein sequence ID" value="TMS36175.1"/>
    <property type="molecule type" value="Genomic_DNA"/>
</dbReference>
<evidence type="ECO:0000256" key="1">
    <source>
        <dbReference type="SAM" id="MobiDB-lite"/>
    </source>
</evidence>
<name>A0A4U8UU20_STECR</name>
<keyword evidence="3" id="KW-1185">Reference proteome</keyword>
<reference evidence="2 3" key="2">
    <citation type="journal article" date="2019" name="G3 (Bethesda)">
        <title>Hybrid Assembly of the Genome of the Entomopathogenic Nematode Steinernema carpocapsae Identifies the X-Chromosome.</title>
        <authorList>
            <person name="Serra L."/>
            <person name="Macchietto M."/>
            <person name="Macias-Munoz A."/>
            <person name="McGill C.J."/>
            <person name="Rodriguez I.M."/>
            <person name="Rodriguez B."/>
            <person name="Murad R."/>
            <person name="Mortazavi A."/>
        </authorList>
    </citation>
    <scope>NUCLEOTIDE SEQUENCE [LARGE SCALE GENOMIC DNA]</scope>
    <source>
        <strain evidence="2 3">ALL</strain>
    </source>
</reference>
<comment type="caution">
    <text evidence="2">The sequence shown here is derived from an EMBL/GenBank/DDBJ whole genome shotgun (WGS) entry which is preliminary data.</text>
</comment>
<feature type="region of interest" description="Disordered" evidence="1">
    <location>
        <begin position="24"/>
        <end position="105"/>
    </location>
</feature>
<feature type="compositionally biased region" description="Basic and acidic residues" evidence="1">
    <location>
        <begin position="79"/>
        <end position="93"/>
    </location>
</feature>